<dbReference type="Proteomes" id="UP000267821">
    <property type="component" value="Unassembled WGS sequence"/>
</dbReference>
<feature type="region of interest" description="Disordered" evidence="1">
    <location>
        <begin position="1"/>
        <end position="276"/>
    </location>
</feature>
<dbReference type="AlphaFoldDB" id="A0A3N4LIR0"/>
<dbReference type="EMBL" id="ML121549">
    <property type="protein sequence ID" value="RPB22794.1"/>
    <property type="molecule type" value="Genomic_DNA"/>
</dbReference>
<protein>
    <submittedName>
        <fullName evidence="2">Uncharacterized protein</fullName>
    </submittedName>
</protein>
<sequence length="362" mass="39499">MADLESTPQRTNPPLAEEILPPMPTRPPPLAEGQAPHTASPTPSTPSPLSKSQGESDSNVQREKNVRFNTPPPSPPPLLRRTTGHLPERRLGSTSSVELQLEVSPVSPVSPLGATATDHKSAEKSPPATPERASSRRKSFPTTPPSDRTLRRAPGSASISPTSSKKLPFSDTKSPEPQAKTTRTRTDDLPIPLSPSEPLIAISPSGPHPDHDLPIPTPPLGEEKIPFHPTRTNSTAISTTSTFIEKPPTTPGIAVPVSKTHSHHPERSSATTGDTSYKGRLWSDWHWHRNQDLPVSPAHQPGVADEELERKRYVSPYPKHVPLIKEGQDGDGKDWKKLNENMHYGGESGRGRRRREDNVSFK</sequence>
<feature type="compositionally biased region" description="Basic and acidic residues" evidence="1">
    <location>
        <begin position="326"/>
        <end position="340"/>
    </location>
</feature>
<dbReference type="InParanoid" id="A0A3N4LIR0"/>
<feature type="compositionally biased region" description="Polar residues" evidence="1">
    <location>
        <begin position="1"/>
        <end position="12"/>
    </location>
</feature>
<reference evidence="2 3" key="1">
    <citation type="journal article" date="2018" name="Nat. Ecol. Evol.">
        <title>Pezizomycetes genomes reveal the molecular basis of ectomycorrhizal truffle lifestyle.</title>
        <authorList>
            <person name="Murat C."/>
            <person name="Payen T."/>
            <person name="Noel B."/>
            <person name="Kuo A."/>
            <person name="Morin E."/>
            <person name="Chen J."/>
            <person name="Kohler A."/>
            <person name="Krizsan K."/>
            <person name="Balestrini R."/>
            <person name="Da Silva C."/>
            <person name="Montanini B."/>
            <person name="Hainaut M."/>
            <person name="Levati E."/>
            <person name="Barry K.W."/>
            <person name="Belfiori B."/>
            <person name="Cichocki N."/>
            <person name="Clum A."/>
            <person name="Dockter R.B."/>
            <person name="Fauchery L."/>
            <person name="Guy J."/>
            <person name="Iotti M."/>
            <person name="Le Tacon F."/>
            <person name="Lindquist E.A."/>
            <person name="Lipzen A."/>
            <person name="Malagnac F."/>
            <person name="Mello A."/>
            <person name="Molinier V."/>
            <person name="Miyauchi S."/>
            <person name="Poulain J."/>
            <person name="Riccioni C."/>
            <person name="Rubini A."/>
            <person name="Sitrit Y."/>
            <person name="Splivallo R."/>
            <person name="Traeger S."/>
            <person name="Wang M."/>
            <person name="Zifcakova L."/>
            <person name="Wipf D."/>
            <person name="Zambonelli A."/>
            <person name="Paolocci F."/>
            <person name="Nowrousian M."/>
            <person name="Ottonello S."/>
            <person name="Baldrian P."/>
            <person name="Spatafora J.W."/>
            <person name="Henrissat B."/>
            <person name="Nagy L.G."/>
            <person name="Aury J.M."/>
            <person name="Wincker P."/>
            <person name="Grigoriev I.V."/>
            <person name="Bonfante P."/>
            <person name="Martin F.M."/>
        </authorList>
    </citation>
    <scope>NUCLEOTIDE SEQUENCE [LARGE SCALE GENOMIC DNA]</scope>
    <source>
        <strain evidence="2 3">ATCC MYA-4762</strain>
    </source>
</reference>
<keyword evidence="3" id="KW-1185">Reference proteome</keyword>
<evidence type="ECO:0000313" key="2">
    <source>
        <dbReference type="EMBL" id="RPB22794.1"/>
    </source>
</evidence>
<feature type="region of interest" description="Disordered" evidence="1">
    <location>
        <begin position="319"/>
        <end position="362"/>
    </location>
</feature>
<evidence type="ECO:0000313" key="3">
    <source>
        <dbReference type="Proteomes" id="UP000267821"/>
    </source>
</evidence>
<feature type="compositionally biased region" description="Pro residues" evidence="1">
    <location>
        <begin position="21"/>
        <end position="30"/>
    </location>
</feature>
<evidence type="ECO:0000256" key="1">
    <source>
        <dbReference type="SAM" id="MobiDB-lite"/>
    </source>
</evidence>
<feature type="compositionally biased region" description="Low complexity" evidence="1">
    <location>
        <begin position="189"/>
        <end position="205"/>
    </location>
</feature>
<proteinExistence type="predicted"/>
<accession>A0A3N4LIR0</accession>
<feature type="compositionally biased region" description="Polar residues" evidence="1">
    <location>
        <begin position="230"/>
        <end position="243"/>
    </location>
</feature>
<name>A0A3N4LIR0_9PEZI</name>
<dbReference type="OrthoDB" id="5392526at2759"/>
<organism evidence="2 3">
    <name type="scientific">Terfezia boudieri ATCC MYA-4762</name>
    <dbReference type="NCBI Taxonomy" id="1051890"/>
    <lineage>
        <taxon>Eukaryota</taxon>
        <taxon>Fungi</taxon>
        <taxon>Dikarya</taxon>
        <taxon>Ascomycota</taxon>
        <taxon>Pezizomycotina</taxon>
        <taxon>Pezizomycetes</taxon>
        <taxon>Pezizales</taxon>
        <taxon>Pezizaceae</taxon>
        <taxon>Terfezia</taxon>
    </lineage>
</organism>
<feature type="compositionally biased region" description="Low complexity" evidence="1">
    <location>
        <begin position="36"/>
        <end position="52"/>
    </location>
</feature>
<gene>
    <name evidence="2" type="ORF">L211DRAFT_302498</name>
</gene>